<dbReference type="Gene3D" id="1.25.40.10">
    <property type="entry name" value="Tetratricopeptide repeat domain"/>
    <property type="match status" value="1"/>
</dbReference>
<feature type="DNA-binding region" description="OmpR/PhoB-type" evidence="4">
    <location>
        <begin position="1"/>
        <end position="86"/>
    </location>
</feature>
<dbReference type="InterPro" id="IPR036388">
    <property type="entry name" value="WH-like_DNA-bd_sf"/>
</dbReference>
<feature type="compositionally biased region" description="Low complexity" evidence="5">
    <location>
        <begin position="316"/>
        <end position="359"/>
    </location>
</feature>
<dbReference type="EMBL" id="JABXJJ020000021">
    <property type="protein sequence ID" value="MDI5971329.1"/>
    <property type="molecule type" value="Genomic_DNA"/>
</dbReference>
<evidence type="ECO:0000259" key="6">
    <source>
        <dbReference type="PROSITE" id="PS51755"/>
    </source>
</evidence>
<dbReference type="GO" id="GO:0003677">
    <property type="term" value="F:DNA binding"/>
    <property type="evidence" value="ECO:0007669"/>
    <property type="project" value="UniProtKB-UniRule"/>
</dbReference>
<dbReference type="PANTHER" id="PTHR47691">
    <property type="entry name" value="REGULATOR-RELATED"/>
    <property type="match status" value="1"/>
</dbReference>
<gene>
    <name evidence="7" type="ORF">POF50_018630</name>
</gene>
<dbReference type="SMART" id="SM00862">
    <property type="entry name" value="Trans_reg_C"/>
    <property type="match status" value="1"/>
</dbReference>
<protein>
    <submittedName>
        <fullName evidence="7">BTAD domain-containing putative transcriptional regulator</fullName>
    </submittedName>
</protein>
<evidence type="ECO:0000313" key="7">
    <source>
        <dbReference type="EMBL" id="MDI5971329.1"/>
    </source>
</evidence>
<dbReference type="InterPro" id="IPR058852">
    <property type="entry name" value="HTH_77"/>
</dbReference>
<name>A0AA90H655_9ACTN</name>
<evidence type="ECO:0000256" key="5">
    <source>
        <dbReference type="SAM" id="MobiDB-lite"/>
    </source>
</evidence>
<comment type="caution">
    <text evidence="7">The sequence shown here is derived from an EMBL/GenBank/DDBJ whole genome shotgun (WGS) entry which is preliminary data.</text>
</comment>
<dbReference type="SUPFAM" id="SSF46894">
    <property type="entry name" value="C-terminal effector domain of the bipartite response regulators"/>
    <property type="match status" value="1"/>
</dbReference>
<sequence length="1205" mass="126618">MRYGILGTTEVAGRPAPGGARLRALLAALAARPGRPVPADLLAEAVWGTDPPADTPGALQALVSRLRRAIGRQEITSGPAGYVLRADPDDVDLYVFERLAAEGAQALAAGDAAGASALLTRALDLWRGPALADVADHAAAATAAGAQAARLTAEQHRVDACLALGRPAEALPLAQRLVAAHPLNEPFRARHIRALRAVGRSADALAAYEETRALLADRLGADPGPELRSLHRELLTGEAPKGELLTGEVPTGKSLTRESLTGEDVRGAGGVGDEGGGGAGTGSRADAGGRGDVGASAADGGRTPFGSGPAGEGRAEAVGRAPAGGRAEVGARSAPASPAAPAASASAEDSGRAQAAGRTADGDRREDGGREENSTSAQESAPPGRGNLRSRLTSFVGREAEISAIRSDVERHRLVTLVGPGGAGKTRLAERAGAALAARWPDGVWIAELAPVDHPGGVPRAVLNAVGRSDTTVFAATATPAEPLERLLEHCAHRRMLLVLDNCEHVVGAAAELAEALLGLCPGVTVLATSREPLGVRGEALRPVEPLPPRSARRLFTERAAAARPGFDAEAEPDAVDEICRRLDGLPLAIELAAARLRLLTPGQIADRLDDRFRLLTAGSRTALPRQQTLRAVFDWSWDLLSAAERALLRRLSVFAGGCVLDAAEAVCADGREITEAEVLDLLAALVDKSLVVADGLQQPGEVRYRFLETVHDYVAEHAAAHPRELAAAGRAHTAYCRDLVERAEPRLRRADQLHWLARLEAERDNIESALGRVVDAGDEPAAQAMVMGLGWFWWLRNYRVESAIWISRVVALGELPDDEGDPVFWPRMDLRLLLFFVSSDQATAAELQTEEALALARRITDVYRRSGPQSARFPGLLWPFAGFHLDGTASPRATVDVMVANCRANGGDWELACSLMFRTHLAIDSPGGLAHAEDDWAELTALSERSGDRWLRAQVHAARAELGMARGRNEQAADDFGTSLRLCEELGARGEIPFLTARIAEVSIRRGDPATAEALLVRAEREADHYGIWDARTYICFLRGTVALHGEDIALARQLCAAARAEAELGTPPPMFAVMLGGLEAGVLAAEGDPVTGLGVVAEALRAGLRGECAEPLIASLAERGAQLLLDIAEFTVAATLLGIADALRGDLPRSVPEAAAARRSGQAARSALGAGAHRAALDAGGRLGPERAAVLLDQARDRAVSRN</sequence>
<dbReference type="InterPro" id="IPR001867">
    <property type="entry name" value="OmpR/PhoB-type_DNA-bd"/>
</dbReference>
<dbReference type="GO" id="GO:0006355">
    <property type="term" value="P:regulation of DNA-templated transcription"/>
    <property type="evidence" value="ECO:0007669"/>
    <property type="project" value="InterPro"/>
</dbReference>
<dbReference type="SMART" id="SM01043">
    <property type="entry name" value="BTAD"/>
    <property type="match status" value="1"/>
</dbReference>
<accession>A0AA90H655</accession>
<proteinExistence type="inferred from homology"/>
<dbReference type="PANTHER" id="PTHR47691:SF3">
    <property type="entry name" value="HTH-TYPE TRANSCRIPTIONAL REGULATOR RV0890C-RELATED"/>
    <property type="match status" value="1"/>
</dbReference>
<dbReference type="Pfam" id="PF03704">
    <property type="entry name" value="BTAD"/>
    <property type="match status" value="1"/>
</dbReference>
<dbReference type="Gene3D" id="3.40.50.300">
    <property type="entry name" value="P-loop containing nucleotide triphosphate hydrolases"/>
    <property type="match status" value="1"/>
</dbReference>
<dbReference type="Pfam" id="PF20703">
    <property type="entry name" value="nSTAND1"/>
    <property type="match status" value="1"/>
</dbReference>
<evidence type="ECO:0000256" key="1">
    <source>
        <dbReference type="ARBA" id="ARBA00005820"/>
    </source>
</evidence>
<dbReference type="Pfam" id="PF00486">
    <property type="entry name" value="Trans_reg_C"/>
    <property type="match status" value="1"/>
</dbReference>
<dbReference type="InterPro" id="IPR027417">
    <property type="entry name" value="P-loop_NTPase"/>
</dbReference>
<dbReference type="InterPro" id="IPR005158">
    <property type="entry name" value="BTAD"/>
</dbReference>
<feature type="compositionally biased region" description="Gly residues" evidence="5">
    <location>
        <begin position="267"/>
        <end position="281"/>
    </location>
</feature>
<dbReference type="Pfam" id="PF25872">
    <property type="entry name" value="HTH_77"/>
    <property type="match status" value="1"/>
</dbReference>
<dbReference type="RefSeq" id="WP_271316004.1">
    <property type="nucleotide sequence ID" value="NZ_JABXJJ020000021.1"/>
</dbReference>
<dbReference type="InterPro" id="IPR049052">
    <property type="entry name" value="nSTAND1"/>
</dbReference>
<keyword evidence="3 4" id="KW-0238">DNA-binding</keyword>
<dbReference type="PRINTS" id="PR00364">
    <property type="entry name" value="DISEASERSIST"/>
</dbReference>
<reference evidence="7" key="1">
    <citation type="submission" date="2023-05" db="EMBL/GenBank/DDBJ databases">
        <title>Streptantibioticus silvisoli sp. nov., acidotolerant actinomycetes 1 from pine litter.</title>
        <authorList>
            <person name="Swiecimska M."/>
            <person name="Golinska P."/>
            <person name="Sangal V."/>
            <person name="Wachnowicz B."/>
            <person name="Goodfellow M."/>
        </authorList>
    </citation>
    <scope>NUCLEOTIDE SEQUENCE</scope>
    <source>
        <strain evidence="7">SL13</strain>
    </source>
</reference>
<evidence type="ECO:0000256" key="4">
    <source>
        <dbReference type="PROSITE-ProRule" id="PRU01091"/>
    </source>
</evidence>
<dbReference type="SUPFAM" id="SSF48452">
    <property type="entry name" value="TPR-like"/>
    <property type="match status" value="1"/>
</dbReference>
<keyword evidence="2" id="KW-0902">Two-component regulatory system</keyword>
<organism evidence="7">
    <name type="scientific">Streptantibioticus silvisoli</name>
    <dbReference type="NCBI Taxonomy" id="2705255"/>
    <lineage>
        <taxon>Bacteria</taxon>
        <taxon>Bacillati</taxon>
        <taxon>Actinomycetota</taxon>
        <taxon>Actinomycetes</taxon>
        <taxon>Kitasatosporales</taxon>
        <taxon>Streptomycetaceae</taxon>
        <taxon>Streptantibioticus</taxon>
    </lineage>
</organism>
<dbReference type="InterPro" id="IPR011990">
    <property type="entry name" value="TPR-like_helical_dom_sf"/>
</dbReference>
<dbReference type="AlphaFoldDB" id="A0AA90H655"/>
<dbReference type="InterPro" id="IPR016032">
    <property type="entry name" value="Sig_transdc_resp-reg_C-effctor"/>
</dbReference>
<feature type="domain" description="OmpR/PhoB-type" evidence="6">
    <location>
        <begin position="1"/>
        <end position="86"/>
    </location>
</feature>
<feature type="compositionally biased region" description="Basic and acidic residues" evidence="5">
    <location>
        <begin position="360"/>
        <end position="373"/>
    </location>
</feature>
<evidence type="ECO:0000256" key="2">
    <source>
        <dbReference type="ARBA" id="ARBA00023012"/>
    </source>
</evidence>
<evidence type="ECO:0000256" key="3">
    <source>
        <dbReference type="ARBA" id="ARBA00023125"/>
    </source>
</evidence>
<feature type="region of interest" description="Disordered" evidence="5">
    <location>
        <begin position="238"/>
        <end position="389"/>
    </location>
</feature>
<dbReference type="Gene3D" id="1.10.10.10">
    <property type="entry name" value="Winged helix-like DNA-binding domain superfamily/Winged helix DNA-binding domain"/>
    <property type="match status" value="1"/>
</dbReference>
<dbReference type="GO" id="GO:0000160">
    <property type="term" value="P:phosphorelay signal transduction system"/>
    <property type="evidence" value="ECO:0007669"/>
    <property type="project" value="UniProtKB-KW"/>
</dbReference>
<comment type="similarity">
    <text evidence="1">Belongs to the AfsR/DnrI/RedD regulatory family.</text>
</comment>
<dbReference type="SUPFAM" id="SSF52540">
    <property type="entry name" value="P-loop containing nucleoside triphosphate hydrolases"/>
    <property type="match status" value="1"/>
</dbReference>
<dbReference type="CDD" id="cd15831">
    <property type="entry name" value="BTAD"/>
    <property type="match status" value="1"/>
</dbReference>
<dbReference type="PROSITE" id="PS51755">
    <property type="entry name" value="OMPR_PHOB"/>
    <property type="match status" value="1"/>
</dbReference>